<organism evidence="1 2">
    <name type="scientific">Mycobacterium asiaticum</name>
    <dbReference type="NCBI Taxonomy" id="1790"/>
    <lineage>
        <taxon>Bacteria</taxon>
        <taxon>Bacillati</taxon>
        <taxon>Actinomycetota</taxon>
        <taxon>Actinomycetes</taxon>
        <taxon>Mycobacteriales</taxon>
        <taxon>Mycobacteriaceae</taxon>
        <taxon>Mycobacterium</taxon>
    </lineage>
</organism>
<dbReference type="EMBL" id="LZLM01000064">
    <property type="protein sequence ID" value="OBJ86080.1"/>
    <property type="molecule type" value="Genomic_DNA"/>
</dbReference>
<sequence>MDHEFELAFNLCDEAAGRIQNQQYGVHRIAFHNHGEHVELTSVHHYTRENGHQLFLFASDVNGQLAVVEATAADLASQPTTRIIKIRAGALTFHALPDQPWTYRARSARTTYTLTATVGAAEPMWLIAVNHGAPTGHHDLDDAVTELLTTNSHVA</sequence>
<dbReference type="RefSeq" id="WP_065139938.1">
    <property type="nucleotide sequence ID" value="NZ_LZLM01000064.1"/>
</dbReference>
<evidence type="ECO:0000313" key="1">
    <source>
        <dbReference type="EMBL" id="OBJ86080.1"/>
    </source>
</evidence>
<evidence type="ECO:0000313" key="2">
    <source>
        <dbReference type="Proteomes" id="UP000093925"/>
    </source>
</evidence>
<gene>
    <name evidence="1" type="ORF">A5640_11260</name>
</gene>
<dbReference type="AlphaFoldDB" id="A0A1A3KM27"/>
<reference evidence="1 2" key="1">
    <citation type="submission" date="2016-06" db="EMBL/GenBank/DDBJ databases">
        <authorList>
            <person name="Kjaerup R.B."/>
            <person name="Dalgaard T.S."/>
            <person name="Juul-Madsen H.R."/>
        </authorList>
    </citation>
    <scope>NUCLEOTIDE SEQUENCE [LARGE SCALE GENOMIC DNA]</scope>
    <source>
        <strain evidence="1 2">1276495.2</strain>
    </source>
</reference>
<comment type="caution">
    <text evidence="1">The sequence shown here is derived from an EMBL/GenBank/DDBJ whole genome shotgun (WGS) entry which is preliminary data.</text>
</comment>
<dbReference type="Proteomes" id="UP000093925">
    <property type="component" value="Unassembled WGS sequence"/>
</dbReference>
<protein>
    <submittedName>
        <fullName evidence="1">Uncharacterized protein</fullName>
    </submittedName>
</protein>
<accession>A0A1A3KM27</accession>
<name>A0A1A3KM27_MYCAS</name>
<proteinExistence type="predicted"/>